<proteinExistence type="inferred from homology"/>
<keyword evidence="5" id="KW-0574">Periplasm</keyword>
<keyword evidence="3" id="KW-0813">Transport</keyword>
<evidence type="ECO:0000256" key="6">
    <source>
        <dbReference type="SAM" id="Phobius"/>
    </source>
</evidence>
<dbReference type="PANTHER" id="PTHR30368:SF2">
    <property type="entry name" value="SULFATE-BINDING PROTEIN"/>
    <property type="match status" value="1"/>
</dbReference>
<evidence type="ECO:0000256" key="4">
    <source>
        <dbReference type="ARBA" id="ARBA00022729"/>
    </source>
</evidence>
<evidence type="ECO:0000313" key="8">
    <source>
        <dbReference type="Proteomes" id="UP001626536"/>
    </source>
</evidence>
<reference evidence="7 8" key="1">
    <citation type="submission" date="2023-10" db="EMBL/GenBank/DDBJ databases">
        <title>Novel methanotroph of the genus Methylocapsa from a subarctic wetland.</title>
        <authorList>
            <person name="Belova S.E."/>
            <person name="Oshkin I.Y."/>
            <person name="Miroshnikov K."/>
            <person name="Dedysh S.N."/>
        </authorList>
    </citation>
    <scope>NUCLEOTIDE SEQUENCE [LARGE SCALE GENOMIC DNA]</scope>
    <source>
        <strain evidence="7 8">RX1</strain>
    </source>
</reference>
<keyword evidence="4" id="KW-0732">Signal</keyword>
<dbReference type="Proteomes" id="UP001626536">
    <property type="component" value="Chromosome"/>
</dbReference>
<evidence type="ECO:0000256" key="5">
    <source>
        <dbReference type="ARBA" id="ARBA00022764"/>
    </source>
</evidence>
<accession>A0ABZ0HQH8</accession>
<dbReference type="PANTHER" id="PTHR30368">
    <property type="entry name" value="SULFATE-BINDING PROTEIN"/>
    <property type="match status" value="1"/>
</dbReference>
<dbReference type="RefSeq" id="WP_407338455.1">
    <property type="nucleotide sequence ID" value="NZ_CP136862.1"/>
</dbReference>
<dbReference type="CDD" id="cd01005">
    <property type="entry name" value="PBP2_CysP"/>
    <property type="match status" value="1"/>
</dbReference>
<keyword evidence="6" id="KW-0472">Membrane</keyword>
<dbReference type="NCBIfam" id="TIGR00971">
    <property type="entry name" value="3a0106s03"/>
    <property type="match status" value="1"/>
</dbReference>
<evidence type="ECO:0000256" key="2">
    <source>
        <dbReference type="ARBA" id="ARBA00006099"/>
    </source>
</evidence>
<dbReference type="Pfam" id="PF13531">
    <property type="entry name" value="SBP_bac_11"/>
    <property type="match status" value="1"/>
</dbReference>
<organism evidence="7 8">
    <name type="scientific">Methylocapsa polymorpha</name>
    <dbReference type="NCBI Taxonomy" id="3080828"/>
    <lineage>
        <taxon>Bacteria</taxon>
        <taxon>Pseudomonadati</taxon>
        <taxon>Pseudomonadota</taxon>
        <taxon>Alphaproteobacteria</taxon>
        <taxon>Hyphomicrobiales</taxon>
        <taxon>Beijerinckiaceae</taxon>
        <taxon>Methylocapsa</taxon>
    </lineage>
</organism>
<keyword evidence="6" id="KW-1133">Transmembrane helix</keyword>
<keyword evidence="6" id="KW-0812">Transmembrane</keyword>
<gene>
    <name evidence="7" type="ORF">RZS28_14555</name>
</gene>
<keyword evidence="8" id="KW-1185">Reference proteome</keyword>
<feature type="transmembrane region" description="Helical" evidence="6">
    <location>
        <begin position="15"/>
        <end position="33"/>
    </location>
</feature>
<evidence type="ECO:0000256" key="1">
    <source>
        <dbReference type="ARBA" id="ARBA00004418"/>
    </source>
</evidence>
<name>A0ABZ0HQH8_9HYPH</name>
<dbReference type="Gene3D" id="3.40.190.10">
    <property type="entry name" value="Periplasmic binding protein-like II"/>
    <property type="match status" value="2"/>
</dbReference>
<dbReference type="InterPro" id="IPR005669">
    <property type="entry name" value="Thiosulph/SO4-bd"/>
</dbReference>
<comment type="similarity">
    <text evidence="2">Belongs to the prokaryotic sulfate-binding protein family.</text>
</comment>
<protein>
    <submittedName>
        <fullName evidence="7">Sulfate ABC transporter substrate-binding protein</fullName>
    </submittedName>
</protein>
<comment type="subcellular location">
    <subcellularLocation>
        <location evidence="1">Periplasm</location>
    </subcellularLocation>
</comment>
<dbReference type="SUPFAM" id="SSF53850">
    <property type="entry name" value="Periplasmic binding protein-like II"/>
    <property type="match status" value="1"/>
</dbReference>
<evidence type="ECO:0000256" key="3">
    <source>
        <dbReference type="ARBA" id="ARBA00022448"/>
    </source>
</evidence>
<sequence>MSKASALSSLAKIPWTNLAAVIAVAIAVALIAVKNLDADGSNQLLNVSYDPTRELYASLNEQFTAKYEQATGRGLRIKQSHGGSSRQARSVIDGEQQADVVTLGLFSDVDALRKRGLIADGWSNRLPHNSQPYFSTIVFVVRKGNPRRIHDWPDLIEPDVSIITPDPKSSGNGKLSALAAWGAAIRRGASEAEARDYLKAFYEHTSVLDAGARGAAITFAVEKIGDVHLTWEDEALREAAESKGELEIVYPPTSILAEPTVAWVDANVARDKTEAAAKAYLEFLFTDEAQETIAKFGFRPINAEVLQKYADRLPKLDLFPVTVVAKDWDDAQQKFFADNGVIDAVYKPKPHLFATP</sequence>
<evidence type="ECO:0000313" key="7">
    <source>
        <dbReference type="EMBL" id="WOJ89015.1"/>
    </source>
</evidence>
<dbReference type="NCBIfam" id="NF008022">
    <property type="entry name" value="PRK10752.1"/>
    <property type="match status" value="1"/>
</dbReference>
<dbReference type="EMBL" id="CP136862">
    <property type="protein sequence ID" value="WOJ89015.1"/>
    <property type="molecule type" value="Genomic_DNA"/>
</dbReference>